<dbReference type="InterPro" id="IPR039261">
    <property type="entry name" value="FNR_nucleotide-bd"/>
</dbReference>
<accession>A0A562IJR2</accession>
<evidence type="ECO:0000256" key="7">
    <source>
        <dbReference type="ARBA" id="ARBA00023014"/>
    </source>
</evidence>
<dbReference type="InterPro" id="IPR012675">
    <property type="entry name" value="Beta-grasp_dom_sf"/>
</dbReference>
<evidence type="ECO:0000256" key="4">
    <source>
        <dbReference type="ARBA" id="ARBA00022723"/>
    </source>
</evidence>
<evidence type="ECO:0000313" key="11">
    <source>
        <dbReference type="Proteomes" id="UP000319825"/>
    </source>
</evidence>
<keyword evidence="7" id="KW-0411">Iron-sulfur</keyword>
<dbReference type="InterPro" id="IPR006058">
    <property type="entry name" value="2Fe2S_fd_BS"/>
</dbReference>
<dbReference type="GO" id="GO:0016491">
    <property type="term" value="F:oxidoreductase activity"/>
    <property type="evidence" value="ECO:0007669"/>
    <property type="project" value="UniProtKB-KW"/>
</dbReference>
<sequence length="325" mass="34303">MSTTNGTVAVRVRSATWLADRVMGLDLVSLDGTPLPLWEAGAHIDLILPSGKIRQYSLHGSHEDRRVYQVAVLLEADGRGGSKEVHETALVGREIAIRGPRNHFALVDAADYRFVAGGIGITPILSMIRQVAGQGRRWSLMYGGRSRGSMAFLDELQKIPGGDVTVVPQDEAGLLDLAALHAGATPETAFYCCGPEGLLRALTATLEAVGRADSLHVERFSAPPAPAPAGTAGGHVNTEFTVELAASGISVTVPPDRSVLEVVSEVAPTVLSSCAEGYCGTCETRVISGIPDHRDTLLTPADKATNETMMICVSRCLGSKLVLDL</sequence>
<keyword evidence="3" id="KW-0001">2Fe-2S</keyword>
<dbReference type="PROSITE" id="PS00197">
    <property type="entry name" value="2FE2S_FER_1"/>
    <property type="match status" value="1"/>
</dbReference>
<keyword evidence="11" id="KW-1185">Reference proteome</keyword>
<dbReference type="CDD" id="cd06185">
    <property type="entry name" value="PDR_like"/>
    <property type="match status" value="1"/>
</dbReference>
<feature type="domain" description="FAD-binding FR-type" evidence="9">
    <location>
        <begin position="5"/>
        <end position="107"/>
    </location>
</feature>
<dbReference type="RefSeq" id="WP_211372750.1">
    <property type="nucleotide sequence ID" value="NZ_BAAATQ010000158.1"/>
</dbReference>
<dbReference type="InterPro" id="IPR017927">
    <property type="entry name" value="FAD-bd_FR_type"/>
</dbReference>
<dbReference type="PROSITE" id="PS51384">
    <property type="entry name" value="FAD_FR"/>
    <property type="match status" value="1"/>
</dbReference>
<keyword evidence="4" id="KW-0479">Metal-binding</keyword>
<dbReference type="GO" id="GO:0051537">
    <property type="term" value="F:2 iron, 2 sulfur cluster binding"/>
    <property type="evidence" value="ECO:0007669"/>
    <property type="project" value="UniProtKB-KW"/>
</dbReference>
<dbReference type="Proteomes" id="UP000319825">
    <property type="component" value="Unassembled WGS sequence"/>
</dbReference>
<gene>
    <name evidence="10" type="ORF">JD77_06117</name>
</gene>
<keyword evidence="6" id="KW-0408">Iron</keyword>
<dbReference type="PROSITE" id="PS51085">
    <property type="entry name" value="2FE2S_FER_2"/>
    <property type="match status" value="1"/>
</dbReference>
<dbReference type="PANTHER" id="PTHR47354:SF1">
    <property type="entry name" value="CARNITINE MONOOXYGENASE REDUCTASE SUBUNIT"/>
    <property type="match status" value="1"/>
</dbReference>
<evidence type="ECO:0000313" key="10">
    <source>
        <dbReference type="EMBL" id="TWH71092.1"/>
    </source>
</evidence>
<evidence type="ECO:0000256" key="5">
    <source>
        <dbReference type="ARBA" id="ARBA00023002"/>
    </source>
</evidence>
<evidence type="ECO:0000259" key="9">
    <source>
        <dbReference type="PROSITE" id="PS51384"/>
    </source>
</evidence>
<evidence type="ECO:0000256" key="2">
    <source>
        <dbReference type="ARBA" id="ARBA00022630"/>
    </source>
</evidence>
<dbReference type="PANTHER" id="PTHR47354">
    <property type="entry name" value="NADH OXIDOREDUCTASE HCR"/>
    <property type="match status" value="1"/>
</dbReference>
<evidence type="ECO:0000256" key="1">
    <source>
        <dbReference type="ARBA" id="ARBA00001974"/>
    </source>
</evidence>
<proteinExistence type="predicted"/>
<keyword evidence="5" id="KW-0560">Oxidoreductase</keyword>
<reference evidence="10 11" key="1">
    <citation type="submission" date="2019-07" db="EMBL/GenBank/DDBJ databases">
        <title>R&amp;d 2014.</title>
        <authorList>
            <person name="Klenk H.-P."/>
        </authorList>
    </citation>
    <scope>NUCLEOTIDE SEQUENCE [LARGE SCALE GENOMIC DNA]</scope>
    <source>
        <strain evidence="10 11">DSM 43868</strain>
    </source>
</reference>
<dbReference type="SUPFAM" id="SSF52343">
    <property type="entry name" value="Ferredoxin reductase-like, C-terminal NADP-linked domain"/>
    <property type="match status" value="1"/>
</dbReference>
<dbReference type="PRINTS" id="PR00409">
    <property type="entry name" value="PHDIOXRDTASE"/>
</dbReference>
<keyword evidence="2" id="KW-0285">Flavoprotein</keyword>
<dbReference type="InterPro" id="IPR017938">
    <property type="entry name" value="Riboflavin_synthase-like_b-brl"/>
</dbReference>
<organism evidence="10 11">
    <name type="scientific">Micromonospora olivasterospora</name>
    <dbReference type="NCBI Taxonomy" id="1880"/>
    <lineage>
        <taxon>Bacteria</taxon>
        <taxon>Bacillati</taxon>
        <taxon>Actinomycetota</taxon>
        <taxon>Actinomycetes</taxon>
        <taxon>Micromonosporales</taxon>
        <taxon>Micromonosporaceae</taxon>
        <taxon>Micromonospora</taxon>
    </lineage>
</organism>
<dbReference type="Gene3D" id="3.40.50.80">
    <property type="entry name" value="Nucleotide-binding domain of ferredoxin-NADP reductase (FNR) module"/>
    <property type="match status" value="1"/>
</dbReference>
<comment type="cofactor">
    <cofactor evidence="1">
        <name>FAD</name>
        <dbReference type="ChEBI" id="CHEBI:57692"/>
    </cofactor>
</comment>
<name>A0A562IJR2_MICOL</name>
<comment type="caution">
    <text evidence="10">The sequence shown here is derived from an EMBL/GenBank/DDBJ whole genome shotgun (WGS) entry which is preliminary data.</text>
</comment>
<dbReference type="InterPro" id="IPR001433">
    <property type="entry name" value="OxRdtase_FAD/NAD-bd"/>
</dbReference>
<dbReference type="Pfam" id="PF00111">
    <property type="entry name" value="Fer2"/>
    <property type="match status" value="1"/>
</dbReference>
<dbReference type="GO" id="GO:0046872">
    <property type="term" value="F:metal ion binding"/>
    <property type="evidence" value="ECO:0007669"/>
    <property type="project" value="UniProtKB-KW"/>
</dbReference>
<dbReference type="EMBL" id="VLKE01000001">
    <property type="protein sequence ID" value="TWH71092.1"/>
    <property type="molecule type" value="Genomic_DNA"/>
</dbReference>
<dbReference type="InterPro" id="IPR050415">
    <property type="entry name" value="MRET"/>
</dbReference>
<dbReference type="InterPro" id="IPR036010">
    <property type="entry name" value="2Fe-2S_ferredoxin-like_sf"/>
</dbReference>
<evidence type="ECO:0000259" key="8">
    <source>
        <dbReference type="PROSITE" id="PS51085"/>
    </source>
</evidence>
<dbReference type="Gene3D" id="3.10.20.30">
    <property type="match status" value="1"/>
</dbReference>
<feature type="domain" description="2Fe-2S ferredoxin-type" evidence="8">
    <location>
        <begin position="238"/>
        <end position="325"/>
    </location>
</feature>
<dbReference type="Gene3D" id="2.40.30.10">
    <property type="entry name" value="Translation factors"/>
    <property type="match status" value="1"/>
</dbReference>
<evidence type="ECO:0000256" key="3">
    <source>
        <dbReference type="ARBA" id="ARBA00022714"/>
    </source>
</evidence>
<protein>
    <submittedName>
        <fullName evidence="10">Ferredoxin-NADP reductase</fullName>
    </submittedName>
</protein>
<evidence type="ECO:0000256" key="6">
    <source>
        <dbReference type="ARBA" id="ARBA00023004"/>
    </source>
</evidence>
<dbReference type="SUPFAM" id="SSF63380">
    <property type="entry name" value="Riboflavin synthase domain-like"/>
    <property type="match status" value="1"/>
</dbReference>
<dbReference type="InterPro" id="IPR001041">
    <property type="entry name" value="2Fe-2S_ferredoxin-type"/>
</dbReference>
<dbReference type="Pfam" id="PF00175">
    <property type="entry name" value="NAD_binding_1"/>
    <property type="match status" value="1"/>
</dbReference>
<dbReference type="AlphaFoldDB" id="A0A562IJR2"/>
<dbReference type="SUPFAM" id="SSF54292">
    <property type="entry name" value="2Fe-2S ferredoxin-like"/>
    <property type="match status" value="1"/>
</dbReference>
<dbReference type="CDD" id="cd00207">
    <property type="entry name" value="fer2"/>
    <property type="match status" value="1"/>
</dbReference>